<dbReference type="STRING" id="558173.CDOO_12240"/>
<sequence>MSLPTLEPVGALLREHSEKFRDLVHEQLFSTELQSRQVFPSSRARSHLDLAPALAWVLERSTIDARVPDEVMRTARRLGLSHRRHGFPSEIYTPFADMLVHALREVNFRADPQLSAGLIIPAETIIRNVCNAMRASANTADFAGDPAAFAASVTAVRRISSRISVVTLDAGPGLDYRPGQSVQVTAPYLPGLWRRLTPAGTANAGGGLEFHVQAVYGGDASGLLAAPRVGDYWTLGGVDGELELPTTGELTILAFGTGLAVAESVLFSLVNEPSHPRTRLIAAAEYPGELYDLPRLHRLAEYADWLSVTAAVENPEDPWWLPRPGNPRLSSTDVNAKLVDPVALAAPGITREIIVAGPGEKVEGAVDKLRASGAEHIQTVSYAARGQWER</sequence>
<keyword evidence="6" id="KW-1185">Reference proteome</keyword>
<proteinExistence type="predicted"/>
<comment type="cofactor">
    <cofactor evidence="1">
        <name>FAD</name>
        <dbReference type="ChEBI" id="CHEBI:57692"/>
    </cofactor>
</comment>
<feature type="domain" description="FAD-binding FR-type" evidence="4">
    <location>
        <begin position="146"/>
        <end position="245"/>
    </location>
</feature>
<dbReference type="Gene3D" id="1.10.490.10">
    <property type="entry name" value="Globins"/>
    <property type="match status" value="1"/>
</dbReference>
<dbReference type="PANTHER" id="PTHR47354">
    <property type="entry name" value="NADH OXIDOREDUCTASE HCR"/>
    <property type="match status" value="1"/>
</dbReference>
<dbReference type="Gene3D" id="2.40.30.10">
    <property type="entry name" value="Translation factors"/>
    <property type="match status" value="1"/>
</dbReference>
<dbReference type="GO" id="GO:0051537">
    <property type="term" value="F:2 iron, 2 sulfur cluster binding"/>
    <property type="evidence" value="ECO:0007669"/>
    <property type="project" value="UniProtKB-KW"/>
</dbReference>
<dbReference type="AlphaFoldDB" id="A0A097IIH9"/>
<accession>A0A097IIH9</accession>
<evidence type="ECO:0000259" key="4">
    <source>
        <dbReference type="PROSITE" id="PS51384"/>
    </source>
</evidence>
<dbReference type="Proteomes" id="UP000029914">
    <property type="component" value="Chromosome"/>
</dbReference>
<dbReference type="eggNOG" id="COG0543">
    <property type="taxonomic scope" value="Bacteria"/>
</dbReference>
<keyword evidence="2" id="KW-0479">Metal-binding</keyword>
<dbReference type="KEGG" id="cdo:CDOO_12240"/>
<dbReference type="Pfam" id="PF00970">
    <property type="entry name" value="FAD_binding_6"/>
    <property type="match status" value="1"/>
</dbReference>
<dbReference type="GO" id="GO:0016491">
    <property type="term" value="F:oxidoreductase activity"/>
    <property type="evidence" value="ECO:0007669"/>
    <property type="project" value="InterPro"/>
</dbReference>
<keyword evidence="2" id="KW-0001">2Fe-2S</keyword>
<dbReference type="InterPro" id="IPR017927">
    <property type="entry name" value="FAD-bd_FR_type"/>
</dbReference>
<dbReference type="InterPro" id="IPR017938">
    <property type="entry name" value="Riboflavin_synthase-like_b-brl"/>
</dbReference>
<dbReference type="InterPro" id="IPR050415">
    <property type="entry name" value="MRET"/>
</dbReference>
<evidence type="ECO:0000313" key="6">
    <source>
        <dbReference type="Proteomes" id="UP000029914"/>
    </source>
</evidence>
<evidence type="ECO:0000256" key="3">
    <source>
        <dbReference type="ARBA" id="ARBA00023014"/>
    </source>
</evidence>
<dbReference type="GO" id="GO:0019825">
    <property type="term" value="F:oxygen binding"/>
    <property type="evidence" value="ECO:0007669"/>
    <property type="project" value="InterPro"/>
</dbReference>
<dbReference type="Gene3D" id="3.40.50.80">
    <property type="entry name" value="Nucleotide-binding domain of ferredoxin-NADP reductase (FNR) module"/>
    <property type="match status" value="1"/>
</dbReference>
<gene>
    <name evidence="5" type="ORF">CDOO_12240</name>
</gene>
<dbReference type="InterPro" id="IPR039261">
    <property type="entry name" value="FNR_nucleotide-bd"/>
</dbReference>
<dbReference type="RefSeq" id="WP_026159391.1">
    <property type="nucleotide sequence ID" value="NZ_AQUX01000005.1"/>
</dbReference>
<evidence type="ECO:0000256" key="1">
    <source>
        <dbReference type="ARBA" id="ARBA00001974"/>
    </source>
</evidence>
<dbReference type="InterPro" id="IPR012292">
    <property type="entry name" value="Globin/Proto"/>
</dbReference>
<dbReference type="HOGENOM" id="CLU_026437_2_0_11"/>
<protein>
    <submittedName>
        <fullName evidence="5">2-polyprenylphenol hydroxylase</fullName>
    </submittedName>
</protein>
<dbReference type="OrthoDB" id="3213438at2"/>
<keyword evidence="3" id="KW-0411">Iron-sulfur</keyword>
<reference evidence="5 6" key="1">
    <citation type="submission" date="2013-09" db="EMBL/GenBank/DDBJ databases">
        <title>Complete genome sequence of Corynebacterium doosanense CAU 212(T) (=DSM 45436(T)), isolated from activated sludge.</title>
        <authorList>
            <person name="Schaffert L."/>
            <person name="Albersmeier A."/>
            <person name="Kalinowski J."/>
            <person name="Ruckert C."/>
        </authorList>
    </citation>
    <scope>NUCLEOTIDE SEQUENCE [LARGE SCALE GENOMIC DNA]</scope>
    <source>
        <strain evidence="5 6">CAU 212</strain>
    </source>
</reference>
<evidence type="ECO:0000313" key="5">
    <source>
        <dbReference type="EMBL" id="AIT61940.1"/>
    </source>
</evidence>
<organism evidence="5 6">
    <name type="scientific">Corynebacterium doosanense CAU 212 = DSM 45436</name>
    <dbReference type="NCBI Taxonomy" id="558173"/>
    <lineage>
        <taxon>Bacteria</taxon>
        <taxon>Bacillati</taxon>
        <taxon>Actinomycetota</taxon>
        <taxon>Actinomycetes</taxon>
        <taxon>Mycobacteriales</taxon>
        <taxon>Corynebacteriaceae</taxon>
        <taxon>Corynebacterium</taxon>
    </lineage>
</organism>
<evidence type="ECO:0000256" key="2">
    <source>
        <dbReference type="ARBA" id="ARBA00022714"/>
    </source>
</evidence>
<dbReference type="SUPFAM" id="SSF52343">
    <property type="entry name" value="Ferredoxin reductase-like, C-terminal NADP-linked domain"/>
    <property type="match status" value="1"/>
</dbReference>
<dbReference type="PROSITE" id="PS51384">
    <property type="entry name" value="FAD_FR"/>
    <property type="match status" value="1"/>
</dbReference>
<dbReference type="PANTHER" id="PTHR47354:SF5">
    <property type="entry name" value="PROTEIN RFBI"/>
    <property type="match status" value="1"/>
</dbReference>
<keyword evidence="2" id="KW-0408">Iron</keyword>
<name>A0A097IIH9_9CORY</name>
<dbReference type="EMBL" id="CP006764">
    <property type="protein sequence ID" value="AIT61940.1"/>
    <property type="molecule type" value="Genomic_DNA"/>
</dbReference>
<dbReference type="SUPFAM" id="SSF63380">
    <property type="entry name" value="Riboflavin synthase domain-like"/>
    <property type="match status" value="1"/>
</dbReference>
<dbReference type="GO" id="GO:0020037">
    <property type="term" value="F:heme binding"/>
    <property type="evidence" value="ECO:0007669"/>
    <property type="project" value="InterPro"/>
</dbReference>
<dbReference type="InterPro" id="IPR008333">
    <property type="entry name" value="Cbr1-like_FAD-bd_dom"/>
</dbReference>